<dbReference type="Proteomes" id="UP001597399">
    <property type="component" value="Unassembled WGS sequence"/>
</dbReference>
<sequence length="69" mass="7854">MRKIEQAELLWTDLEEAIDDYLAKLGYASDGDMLSYNDADDPVVFDRIIVPVRKRRSAALAETTDPKTH</sequence>
<evidence type="ECO:0000313" key="2">
    <source>
        <dbReference type="Proteomes" id="UP001597399"/>
    </source>
</evidence>
<gene>
    <name evidence="1" type="ORF">ACFSUE_02200</name>
</gene>
<name>A0ABW5RYU6_9BACL</name>
<dbReference type="RefSeq" id="WP_253059567.1">
    <property type="nucleotide sequence ID" value="NZ_JAMXWM010000004.1"/>
</dbReference>
<reference evidence="2" key="1">
    <citation type="journal article" date="2019" name="Int. J. Syst. Evol. Microbiol.">
        <title>The Global Catalogue of Microorganisms (GCM) 10K type strain sequencing project: providing services to taxonomists for standard genome sequencing and annotation.</title>
        <authorList>
            <consortium name="The Broad Institute Genomics Platform"/>
            <consortium name="The Broad Institute Genome Sequencing Center for Infectious Disease"/>
            <person name="Wu L."/>
            <person name="Ma J."/>
        </authorList>
    </citation>
    <scope>NUCLEOTIDE SEQUENCE [LARGE SCALE GENOMIC DNA]</scope>
    <source>
        <strain evidence="2">TISTR 2466</strain>
    </source>
</reference>
<keyword evidence="2" id="KW-1185">Reference proteome</keyword>
<comment type="caution">
    <text evidence="1">The sequence shown here is derived from an EMBL/GenBank/DDBJ whole genome shotgun (WGS) entry which is preliminary data.</text>
</comment>
<proteinExistence type="predicted"/>
<protein>
    <submittedName>
        <fullName evidence="1">Uncharacterized protein</fullName>
    </submittedName>
</protein>
<accession>A0ABW5RYU6</accession>
<dbReference type="EMBL" id="JBHUMQ010000003">
    <property type="protein sequence ID" value="MFD2692457.1"/>
    <property type="molecule type" value="Genomic_DNA"/>
</dbReference>
<organism evidence="1 2">
    <name type="scientific">Sporolactobacillus shoreicorticis</name>
    <dbReference type="NCBI Taxonomy" id="1923877"/>
    <lineage>
        <taxon>Bacteria</taxon>
        <taxon>Bacillati</taxon>
        <taxon>Bacillota</taxon>
        <taxon>Bacilli</taxon>
        <taxon>Bacillales</taxon>
        <taxon>Sporolactobacillaceae</taxon>
        <taxon>Sporolactobacillus</taxon>
    </lineage>
</organism>
<evidence type="ECO:0000313" key="1">
    <source>
        <dbReference type="EMBL" id="MFD2692457.1"/>
    </source>
</evidence>